<evidence type="ECO:0000313" key="3">
    <source>
        <dbReference type="EMBL" id="SDD29367.1"/>
    </source>
</evidence>
<evidence type="ECO:0000313" key="4">
    <source>
        <dbReference type="Proteomes" id="UP000199034"/>
    </source>
</evidence>
<evidence type="ECO:0000256" key="1">
    <source>
        <dbReference type="SAM" id="MobiDB-lite"/>
    </source>
</evidence>
<dbReference type="Proteomes" id="UP000199034">
    <property type="component" value="Unassembled WGS sequence"/>
</dbReference>
<keyword evidence="2" id="KW-0732">Signal</keyword>
<dbReference type="STRING" id="1045774.SAMN05421872_107104"/>
<feature type="signal peptide" evidence="2">
    <location>
        <begin position="1"/>
        <end position="21"/>
    </location>
</feature>
<gene>
    <name evidence="3" type="ORF">SAMN05421872_107104</name>
</gene>
<feature type="region of interest" description="Disordered" evidence="1">
    <location>
        <begin position="80"/>
        <end position="107"/>
    </location>
</feature>
<keyword evidence="4" id="KW-1185">Reference proteome</keyword>
<evidence type="ECO:0000256" key="2">
    <source>
        <dbReference type="SAM" id="SignalP"/>
    </source>
</evidence>
<sequence>MLRTSARMAVGSLVLVAGVLAACSSDDARPSRDDLAEVIVDESLAGGASSEDLADCMATLFDDSELSDSFLRAMVAKDDDYRPSEKDTAAMASVARESATSCAGDPG</sequence>
<dbReference type="EMBL" id="FMZM01000007">
    <property type="protein sequence ID" value="SDD29367.1"/>
    <property type="molecule type" value="Genomic_DNA"/>
</dbReference>
<dbReference type="AlphaFoldDB" id="A0A1G6TLT0"/>
<reference evidence="3 4" key="1">
    <citation type="submission" date="2016-10" db="EMBL/GenBank/DDBJ databases">
        <authorList>
            <person name="de Groot N.N."/>
        </authorList>
    </citation>
    <scope>NUCLEOTIDE SEQUENCE [LARGE SCALE GENOMIC DNA]</scope>
    <source>
        <strain evidence="3 4">CGMCC 4.6858</strain>
    </source>
</reference>
<evidence type="ECO:0008006" key="5">
    <source>
        <dbReference type="Google" id="ProtNLM"/>
    </source>
</evidence>
<protein>
    <recommendedName>
        <fullName evidence="5">DUF732 domain-containing protein</fullName>
    </recommendedName>
</protein>
<name>A0A1G6TLT0_9ACTN</name>
<accession>A0A1G6TLT0</accession>
<dbReference type="PROSITE" id="PS51257">
    <property type="entry name" value="PROKAR_LIPOPROTEIN"/>
    <property type="match status" value="1"/>
</dbReference>
<organism evidence="3 4">
    <name type="scientific">Nocardioides lianchengensis</name>
    <dbReference type="NCBI Taxonomy" id="1045774"/>
    <lineage>
        <taxon>Bacteria</taxon>
        <taxon>Bacillati</taxon>
        <taxon>Actinomycetota</taxon>
        <taxon>Actinomycetes</taxon>
        <taxon>Propionibacteriales</taxon>
        <taxon>Nocardioidaceae</taxon>
        <taxon>Nocardioides</taxon>
    </lineage>
</organism>
<feature type="chain" id="PRO_5038567176" description="DUF732 domain-containing protein" evidence="2">
    <location>
        <begin position="22"/>
        <end position="107"/>
    </location>
</feature>
<proteinExistence type="predicted"/>